<evidence type="ECO:0000313" key="8">
    <source>
        <dbReference type="Proteomes" id="UP000295525"/>
    </source>
</evidence>
<feature type="transmembrane region" description="Helical" evidence="6">
    <location>
        <begin position="56"/>
        <end position="74"/>
    </location>
</feature>
<keyword evidence="8" id="KW-1185">Reference proteome</keyword>
<dbReference type="EMBL" id="SMAJ01000017">
    <property type="protein sequence ID" value="TCT02790.1"/>
    <property type="molecule type" value="Genomic_DNA"/>
</dbReference>
<feature type="transmembrane region" description="Helical" evidence="6">
    <location>
        <begin position="154"/>
        <end position="170"/>
    </location>
</feature>
<feature type="transmembrane region" description="Helical" evidence="6">
    <location>
        <begin position="219"/>
        <end position="237"/>
    </location>
</feature>
<proteinExistence type="predicted"/>
<feature type="transmembrane region" description="Helical" evidence="6">
    <location>
        <begin position="32"/>
        <end position="50"/>
    </location>
</feature>
<name>A0A4R3LQX0_9BURK</name>
<evidence type="ECO:0000313" key="7">
    <source>
        <dbReference type="EMBL" id="TCT02790.1"/>
    </source>
</evidence>
<feature type="transmembrane region" description="Helical" evidence="6">
    <location>
        <begin position="271"/>
        <end position="291"/>
    </location>
</feature>
<keyword evidence="3 6" id="KW-0812">Transmembrane</keyword>
<feature type="transmembrane region" description="Helical" evidence="6">
    <location>
        <begin position="297"/>
        <end position="316"/>
    </location>
</feature>
<comment type="subcellular location">
    <subcellularLocation>
        <location evidence="1">Cell membrane</location>
        <topology evidence="1">Multi-pass membrane protein</topology>
    </subcellularLocation>
</comment>
<evidence type="ECO:0000256" key="2">
    <source>
        <dbReference type="ARBA" id="ARBA00022475"/>
    </source>
</evidence>
<keyword evidence="4 6" id="KW-1133">Transmembrane helix</keyword>
<accession>A0A4R3LQX0</accession>
<feature type="transmembrane region" description="Helical" evidence="6">
    <location>
        <begin position="125"/>
        <end position="147"/>
    </location>
</feature>
<dbReference type="InterPro" id="IPR043428">
    <property type="entry name" value="LivM-like"/>
</dbReference>
<dbReference type="GO" id="GO:0015658">
    <property type="term" value="F:branched-chain amino acid transmembrane transporter activity"/>
    <property type="evidence" value="ECO:0007669"/>
    <property type="project" value="InterPro"/>
</dbReference>
<evidence type="ECO:0000256" key="1">
    <source>
        <dbReference type="ARBA" id="ARBA00004651"/>
    </source>
</evidence>
<evidence type="ECO:0000256" key="6">
    <source>
        <dbReference type="SAM" id="Phobius"/>
    </source>
</evidence>
<dbReference type="RefSeq" id="WP_207915190.1">
    <property type="nucleotide sequence ID" value="NZ_SMAJ01000017.1"/>
</dbReference>
<evidence type="ECO:0000256" key="4">
    <source>
        <dbReference type="ARBA" id="ARBA00022989"/>
    </source>
</evidence>
<dbReference type="Proteomes" id="UP000295525">
    <property type="component" value="Unassembled WGS sequence"/>
</dbReference>
<keyword evidence="5 6" id="KW-0472">Membrane</keyword>
<dbReference type="PANTHER" id="PTHR30482">
    <property type="entry name" value="HIGH-AFFINITY BRANCHED-CHAIN AMINO ACID TRANSPORT SYSTEM PERMEASE"/>
    <property type="match status" value="1"/>
</dbReference>
<dbReference type="PANTHER" id="PTHR30482:SF10">
    <property type="entry name" value="HIGH-AFFINITY BRANCHED-CHAIN AMINO ACID TRANSPORT PROTEIN BRAE"/>
    <property type="match status" value="1"/>
</dbReference>
<protein>
    <submittedName>
        <fullName evidence="7">Branched-chain amino acid transport system permease protein</fullName>
    </submittedName>
</protein>
<sequence>MSQLAVLKAIFLIIPLVLLAFMVLPWRWLWRIPAGIVLGTAAAFALSAFMPNWLDYLVSFSIMASIYAILSLGLNSQWGYNGHLDFGVAGFFAVGAFTSALFITAPPSGLMAQYAHQAFGLDAPFLLGVIAAGVVSGVVGYLVALPVLRLRTDFLAIATLGIAEIIRLVFQNERWLVNGPQPLSGIPRPLACLFDHPICGWLPQSVVAALAPMQPRDYVYLYLVITVLMLAAVYIVLETAVRSPWGRALRAVRDEESSAAMNGKHVAALRVQSFVLGAVVIGIGGAFYASYMVTIDYSHFEPLFATFIVWMMLMLGGSGNNKGAILGAFAIWGVWSGTAFVTDALQSTLSTIAPEIASRTAFLRWTFVGLLLVAIVVYRPQGILKEKKMVSGFLKKN</sequence>
<feature type="transmembrane region" description="Helical" evidence="6">
    <location>
        <begin position="86"/>
        <end position="105"/>
    </location>
</feature>
<reference evidence="7 8" key="1">
    <citation type="submission" date="2019-03" db="EMBL/GenBank/DDBJ databases">
        <title>Genomic Encyclopedia of Type Strains, Phase IV (KMG-IV): sequencing the most valuable type-strain genomes for metagenomic binning, comparative biology and taxonomic classification.</title>
        <authorList>
            <person name="Goeker M."/>
        </authorList>
    </citation>
    <scope>NUCLEOTIDE SEQUENCE [LARGE SCALE GENOMIC DNA]</scope>
    <source>
        <strain evidence="7 8">DSM 24591</strain>
    </source>
</reference>
<feature type="transmembrane region" description="Helical" evidence="6">
    <location>
        <begin position="323"/>
        <end position="342"/>
    </location>
</feature>
<dbReference type="InterPro" id="IPR001851">
    <property type="entry name" value="ABC_transp_permease"/>
</dbReference>
<organism evidence="7 8">
    <name type="scientific">Paralcaligenes ureilyticus</name>
    <dbReference type="NCBI Taxonomy" id="627131"/>
    <lineage>
        <taxon>Bacteria</taxon>
        <taxon>Pseudomonadati</taxon>
        <taxon>Pseudomonadota</taxon>
        <taxon>Betaproteobacteria</taxon>
        <taxon>Burkholderiales</taxon>
        <taxon>Alcaligenaceae</taxon>
        <taxon>Paralcaligenes</taxon>
    </lineage>
</organism>
<dbReference type="GO" id="GO:0005886">
    <property type="term" value="C:plasma membrane"/>
    <property type="evidence" value="ECO:0007669"/>
    <property type="project" value="UniProtKB-SubCell"/>
</dbReference>
<keyword evidence="2" id="KW-1003">Cell membrane</keyword>
<evidence type="ECO:0000256" key="5">
    <source>
        <dbReference type="ARBA" id="ARBA00023136"/>
    </source>
</evidence>
<dbReference type="CDD" id="cd06581">
    <property type="entry name" value="TM_PBP1_LivM_like"/>
    <property type="match status" value="1"/>
</dbReference>
<feature type="transmembrane region" description="Helical" evidence="6">
    <location>
        <begin position="6"/>
        <end position="25"/>
    </location>
</feature>
<feature type="transmembrane region" description="Helical" evidence="6">
    <location>
        <begin position="362"/>
        <end position="379"/>
    </location>
</feature>
<dbReference type="AlphaFoldDB" id="A0A4R3LQX0"/>
<gene>
    <name evidence="7" type="ORF">EDC26_11766</name>
</gene>
<dbReference type="Pfam" id="PF02653">
    <property type="entry name" value="BPD_transp_2"/>
    <property type="match status" value="1"/>
</dbReference>
<comment type="caution">
    <text evidence="7">The sequence shown here is derived from an EMBL/GenBank/DDBJ whole genome shotgun (WGS) entry which is preliminary data.</text>
</comment>
<evidence type="ECO:0000256" key="3">
    <source>
        <dbReference type="ARBA" id="ARBA00022692"/>
    </source>
</evidence>